<evidence type="ECO:0000256" key="5">
    <source>
        <dbReference type="ARBA" id="ARBA00022729"/>
    </source>
</evidence>
<keyword evidence="4" id="KW-0408">Iron</keyword>
<comment type="caution">
    <text evidence="8">The sequence shown here is derived from an EMBL/GenBank/DDBJ whole genome shotgun (WGS) entry which is preliminary data.</text>
</comment>
<evidence type="ECO:0000259" key="7">
    <source>
        <dbReference type="PROSITE" id="PS50983"/>
    </source>
</evidence>
<proteinExistence type="inferred from homology"/>
<keyword evidence="9" id="KW-1185">Reference proteome</keyword>
<accession>A0ABW0MB77</accession>
<dbReference type="PANTHER" id="PTHR30532:SF25">
    <property type="entry name" value="IRON(III) DICITRATE-BINDING PERIPLASMIC PROTEIN"/>
    <property type="match status" value="1"/>
</dbReference>
<dbReference type="SUPFAM" id="SSF53807">
    <property type="entry name" value="Helical backbone' metal receptor"/>
    <property type="match status" value="1"/>
</dbReference>
<keyword evidence="4" id="KW-0410">Iron transport</keyword>
<feature type="signal peptide" evidence="6">
    <location>
        <begin position="1"/>
        <end position="19"/>
    </location>
</feature>
<dbReference type="EMBL" id="JBHSMT010000026">
    <property type="protein sequence ID" value="MFC5475414.1"/>
    <property type="molecule type" value="Genomic_DNA"/>
</dbReference>
<dbReference type="RefSeq" id="WP_378998662.1">
    <property type="nucleotide sequence ID" value="NZ_JBHSMT010000026.1"/>
</dbReference>
<dbReference type="Proteomes" id="UP001596045">
    <property type="component" value="Unassembled WGS sequence"/>
</dbReference>
<organism evidence="8 9">
    <name type="scientific">Paraherbaspirillum soli</name>
    <dbReference type="NCBI Taxonomy" id="631222"/>
    <lineage>
        <taxon>Bacteria</taxon>
        <taxon>Pseudomonadati</taxon>
        <taxon>Pseudomonadota</taxon>
        <taxon>Betaproteobacteria</taxon>
        <taxon>Burkholderiales</taxon>
        <taxon>Oxalobacteraceae</taxon>
        <taxon>Paraherbaspirillum</taxon>
    </lineage>
</organism>
<dbReference type="InterPro" id="IPR002491">
    <property type="entry name" value="ABC_transptr_periplasmic_BD"/>
</dbReference>
<dbReference type="InterPro" id="IPR051313">
    <property type="entry name" value="Bact_iron-sidero_bind"/>
</dbReference>
<keyword evidence="5 6" id="KW-0732">Signal</keyword>
<sequence>MKILLSLMFALLTAASAFGAERSIVDAAGRTVVVPAQPQRLLALSELDLDALLALKIKPVGATAGRGQSGMPRYLGSAAAGLASVGNFGSPVLDLVIGLQPDLILVGGLPDPELLAQLGKIAPTVVSYKPGDDWQAALRRIAAVVGRPAQADAFLSEYRSRAEALRGRLGSQADATVSVVRWNPQGPSYMLKDAFASLVLADLKLRRPAAQMQPGAAHSPPLSLEALSKIDGDWLFVGTLSAGGQASDALAAARQSPAFRQLGAVRNGHMVAVDGSLWTSPGGPLAALAILADVERAMVGR</sequence>
<dbReference type="Pfam" id="PF01497">
    <property type="entry name" value="Peripla_BP_2"/>
    <property type="match status" value="1"/>
</dbReference>
<keyword evidence="4" id="KW-0406">Ion transport</keyword>
<dbReference type="Gene3D" id="3.40.50.1980">
    <property type="entry name" value="Nitrogenase molybdenum iron protein domain"/>
    <property type="match status" value="2"/>
</dbReference>
<evidence type="ECO:0000256" key="6">
    <source>
        <dbReference type="SAM" id="SignalP"/>
    </source>
</evidence>
<feature type="domain" description="Fe/B12 periplasmic-binding" evidence="7">
    <location>
        <begin position="40"/>
        <end position="301"/>
    </location>
</feature>
<keyword evidence="3" id="KW-0813">Transport</keyword>
<evidence type="ECO:0000313" key="9">
    <source>
        <dbReference type="Proteomes" id="UP001596045"/>
    </source>
</evidence>
<comment type="similarity">
    <text evidence="2">Belongs to the bacterial solute-binding protein 8 family.</text>
</comment>
<gene>
    <name evidence="8" type="ORF">ACFPM8_15750</name>
</gene>
<dbReference type="PROSITE" id="PS50983">
    <property type="entry name" value="FE_B12_PBP"/>
    <property type="match status" value="1"/>
</dbReference>
<evidence type="ECO:0000256" key="1">
    <source>
        <dbReference type="ARBA" id="ARBA00004196"/>
    </source>
</evidence>
<evidence type="ECO:0000256" key="3">
    <source>
        <dbReference type="ARBA" id="ARBA00022448"/>
    </source>
</evidence>
<protein>
    <submittedName>
        <fullName evidence="8">ABC transporter substrate-binding protein</fullName>
    </submittedName>
</protein>
<evidence type="ECO:0000256" key="2">
    <source>
        <dbReference type="ARBA" id="ARBA00008814"/>
    </source>
</evidence>
<evidence type="ECO:0000313" key="8">
    <source>
        <dbReference type="EMBL" id="MFC5475414.1"/>
    </source>
</evidence>
<comment type="subcellular location">
    <subcellularLocation>
        <location evidence="1">Cell envelope</location>
    </subcellularLocation>
</comment>
<name>A0ABW0MB77_9BURK</name>
<feature type="chain" id="PRO_5046478339" evidence="6">
    <location>
        <begin position="20"/>
        <end position="301"/>
    </location>
</feature>
<reference evidence="9" key="1">
    <citation type="journal article" date="2019" name="Int. J. Syst. Evol. Microbiol.">
        <title>The Global Catalogue of Microorganisms (GCM) 10K type strain sequencing project: providing services to taxonomists for standard genome sequencing and annotation.</title>
        <authorList>
            <consortium name="The Broad Institute Genomics Platform"/>
            <consortium name="The Broad Institute Genome Sequencing Center for Infectious Disease"/>
            <person name="Wu L."/>
            <person name="Ma J."/>
        </authorList>
    </citation>
    <scope>NUCLEOTIDE SEQUENCE [LARGE SCALE GENOMIC DNA]</scope>
    <source>
        <strain evidence="9">JCM 17066</strain>
    </source>
</reference>
<evidence type="ECO:0000256" key="4">
    <source>
        <dbReference type="ARBA" id="ARBA00022496"/>
    </source>
</evidence>
<dbReference type="PANTHER" id="PTHR30532">
    <property type="entry name" value="IRON III DICITRATE-BINDING PERIPLASMIC PROTEIN"/>
    <property type="match status" value="1"/>
</dbReference>